<dbReference type="EMBL" id="PQXH01000097">
    <property type="protein sequence ID" value="TGO11960.1"/>
    <property type="molecule type" value="Genomic_DNA"/>
</dbReference>
<evidence type="ECO:0000313" key="2">
    <source>
        <dbReference type="Proteomes" id="UP000297777"/>
    </source>
</evidence>
<reference evidence="1 2" key="1">
    <citation type="submission" date="2017-12" db="EMBL/GenBank/DDBJ databases">
        <title>Comparative genomics of Botrytis spp.</title>
        <authorList>
            <person name="Valero-Jimenez C.A."/>
            <person name="Tapia P."/>
            <person name="Veloso J."/>
            <person name="Silva-Moreno E."/>
            <person name="Staats M."/>
            <person name="Valdes J.H."/>
            <person name="Van Kan J.A.L."/>
        </authorList>
    </citation>
    <scope>NUCLEOTIDE SEQUENCE [LARGE SCALE GENOMIC DNA]</scope>
    <source>
        <strain evidence="1 2">Bt9001</strain>
    </source>
</reference>
<evidence type="ECO:0000313" key="1">
    <source>
        <dbReference type="EMBL" id="TGO11960.1"/>
    </source>
</evidence>
<accession>A0A4Z1EKD0</accession>
<sequence>MTPTALQKMRNQRSKCAQLHSELAALLARIQQDIETLKLYKIKAEMMGTCCQRVQYVSVLNALNKGLGKMEERVEHVKDMDLRCLAQLEEVEKALLQYATLDTEEQSIGDSW</sequence>
<keyword evidence="2" id="KW-1185">Reference proteome</keyword>
<proteinExistence type="predicted"/>
<gene>
    <name evidence="1" type="ORF">BTUL_0097g00120</name>
</gene>
<dbReference type="AlphaFoldDB" id="A0A4Z1EKD0"/>
<dbReference type="Proteomes" id="UP000297777">
    <property type="component" value="Unassembled WGS sequence"/>
</dbReference>
<comment type="caution">
    <text evidence="1">The sequence shown here is derived from an EMBL/GenBank/DDBJ whole genome shotgun (WGS) entry which is preliminary data.</text>
</comment>
<protein>
    <submittedName>
        <fullName evidence="1">Uncharacterized protein</fullName>
    </submittedName>
</protein>
<organism evidence="1 2">
    <name type="scientific">Botrytis tulipae</name>
    <dbReference type="NCBI Taxonomy" id="87230"/>
    <lineage>
        <taxon>Eukaryota</taxon>
        <taxon>Fungi</taxon>
        <taxon>Dikarya</taxon>
        <taxon>Ascomycota</taxon>
        <taxon>Pezizomycotina</taxon>
        <taxon>Leotiomycetes</taxon>
        <taxon>Helotiales</taxon>
        <taxon>Sclerotiniaceae</taxon>
        <taxon>Botrytis</taxon>
    </lineage>
</organism>
<dbReference type="OrthoDB" id="10364127at2759"/>
<name>A0A4Z1EKD0_9HELO</name>